<dbReference type="RefSeq" id="XP_020548898.1">
    <property type="nucleotide sequence ID" value="XM_020693239.1"/>
</dbReference>
<reference evidence="3" key="1">
    <citation type="submission" date="2025-08" db="UniProtKB">
        <authorList>
            <consortium name="RefSeq"/>
        </authorList>
    </citation>
    <scope>IDENTIFICATION</scope>
</reference>
<feature type="compositionally biased region" description="Basic and acidic residues" evidence="1">
    <location>
        <begin position="27"/>
        <end position="36"/>
    </location>
</feature>
<evidence type="ECO:0000313" key="2">
    <source>
        <dbReference type="Proteomes" id="UP000504604"/>
    </source>
</evidence>
<evidence type="ECO:0000313" key="3">
    <source>
        <dbReference type="RefSeq" id="XP_020548898.1"/>
    </source>
</evidence>
<feature type="region of interest" description="Disordered" evidence="1">
    <location>
        <begin position="1"/>
        <end position="36"/>
    </location>
</feature>
<dbReference type="PANTHER" id="PTHR37743:SF1">
    <property type="entry name" value="ARM REPEAT SUPERFAMILY PROTEIN"/>
    <property type="match status" value="1"/>
</dbReference>
<organism evidence="2 3">
    <name type="scientific">Sesamum indicum</name>
    <name type="common">Oriental sesame</name>
    <name type="synonym">Sesamum orientale</name>
    <dbReference type="NCBI Taxonomy" id="4182"/>
    <lineage>
        <taxon>Eukaryota</taxon>
        <taxon>Viridiplantae</taxon>
        <taxon>Streptophyta</taxon>
        <taxon>Embryophyta</taxon>
        <taxon>Tracheophyta</taxon>
        <taxon>Spermatophyta</taxon>
        <taxon>Magnoliopsida</taxon>
        <taxon>eudicotyledons</taxon>
        <taxon>Gunneridae</taxon>
        <taxon>Pentapetalae</taxon>
        <taxon>asterids</taxon>
        <taxon>lamiids</taxon>
        <taxon>Lamiales</taxon>
        <taxon>Pedaliaceae</taxon>
        <taxon>Sesamum</taxon>
    </lineage>
</organism>
<dbReference type="Gene3D" id="1.25.10.10">
    <property type="entry name" value="Leucine-rich Repeat Variant"/>
    <property type="match status" value="2"/>
</dbReference>
<dbReference type="InterPro" id="IPR011989">
    <property type="entry name" value="ARM-like"/>
</dbReference>
<gene>
    <name evidence="3" type="primary">LOC105159735</name>
</gene>
<proteinExistence type="predicted"/>
<sequence length="873" mass="97424">MTKKQKSSSVVAKSQPISLLPGGTNDRGNDTSRKTSELPSSLELKLLLWDNLNQLIPLVEKLTAWSRKSRSLHAKGLERVFKWLQEVKQLYGCFQDEAEIQLLKNGSLLLSSCWKHYGMLMHLEDHKFSQQYKELLDQYLSGIQFYADNQSEEPNMSKDSQSDTINFFLNCLLLLLGRLDNQQFGNAIIEFGSQISQVLMAQLRCADEEVIDGAINIFKAVILRTNHASSKRSVADPRQMDALLATLLDLLDERDAAAKAIVKLVAEYCSICSDSKCLYEVLNRIDSKSVAQRRNAVDIVADLIRISSGSVNALSQAAWQDVANHLLKFLGDEDQDIHNQAANSIPMIDPAFVLPELVGLIYSANERAQMSASHALIALLVNHKQKPEILCMLLDCLSKLSQNLDSGAAAHGKEGSTLDADRLLKLLPEWAKHVEDWRVMVGPFIDKMLAEPSNAVIVRFLSHISDYLAEAVDLVFHRLILYMREQKETNEYFYKSRERKESESEAMEYENCLFTRLCPLLVIRLLPLRVFDDLDSPLVYGEFPRNSAVHADGHFSIEGTGCVAALMINRALNKSEFEDVRKLASELCGRIHPKVLVPVLSSQLESAANAKDTLKIRVCLFSLCTSLMIRGNNAYRHPDLFRIRKTIQKVLSWTSSDRDEISKAQHGCIDCLALILCTELQAPESLKGGAISEDSVLAHVINQLTDDEKDVSVESDEDDCTAETTAHLSFRICMANVLISACQKIPDTGKKSFVRKILPRVICSVGVTVYPQIRAACIHVLFAVAYHLKSSIFPYSNDLLTVALKSLREGSHKEKMGGAKLLACLMASEEEVVESISGGLIEARSLLHHLSSTDPSPDVRQMCQQLLLCLTSY</sequence>
<dbReference type="InterPro" id="IPR016024">
    <property type="entry name" value="ARM-type_fold"/>
</dbReference>
<evidence type="ECO:0000256" key="1">
    <source>
        <dbReference type="SAM" id="MobiDB-lite"/>
    </source>
</evidence>
<dbReference type="SUPFAM" id="SSF48371">
    <property type="entry name" value="ARM repeat"/>
    <property type="match status" value="1"/>
</dbReference>
<dbReference type="PANTHER" id="PTHR37743">
    <property type="entry name" value="ARM REPEAT SUPERFAMILY PROTEIN"/>
    <property type="match status" value="1"/>
</dbReference>
<dbReference type="AlphaFoldDB" id="A0A8M8UPS3"/>
<dbReference type="Proteomes" id="UP000504604">
    <property type="component" value="Linkage group LG4"/>
</dbReference>
<accession>A0A8M8UPS3</accession>
<name>A0A8M8UPS3_SESIN</name>
<dbReference type="GeneID" id="105159735"/>
<keyword evidence="2" id="KW-1185">Reference proteome</keyword>
<protein>
    <submittedName>
        <fullName evidence="3">Uncharacterized protein LOC105159735 isoform X4</fullName>
    </submittedName>
</protein>